<organism evidence="2 3">
    <name type="scientific">Aphis craccivora</name>
    <name type="common">Cowpea aphid</name>
    <dbReference type="NCBI Taxonomy" id="307492"/>
    <lineage>
        <taxon>Eukaryota</taxon>
        <taxon>Metazoa</taxon>
        <taxon>Ecdysozoa</taxon>
        <taxon>Arthropoda</taxon>
        <taxon>Hexapoda</taxon>
        <taxon>Insecta</taxon>
        <taxon>Pterygota</taxon>
        <taxon>Neoptera</taxon>
        <taxon>Paraneoptera</taxon>
        <taxon>Hemiptera</taxon>
        <taxon>Sternorrhyncha</taxon>
        <taxon>Aphidomorpha</taxon>
        <taxon>Aphidoidea</taxon>
        <taxon>Aphididae</taxon>
        <taxon>Aphidini</taxon>
        <taxon>Aphis</taxon>
        <taxon>Aphis</taxon>
    </lineage>
</organism>
<dbReference type="GO" id="GO:0046983">
    <property type="term" value="F:protein dimerization activity"/>
    <property type="evidence" value="ECO:0007669"/>
    <property type="project" value="InterPro"/>
</dbReference>
<dbReference type="Proteomes" id="UP000478052">
    <property type="component" value="Unassembled WGS sequence"/>
</dbReference>
<sequence length="94" mass="10803">MKIENELNLYLTIPKCSFDQEPLEWWNMNKDTYPMLSLLAEKNLTVQATSVASERVFSKGGCILTDLRSSLSNDHASQLIYLTMNKDYVPKPIF</sequence>
<proteinExistence type="predicted"/>
<name>A0A6G0VGT2_APHCR</name>
<evidence type="ECO:0000259" key="1">
    <source>
        <dbReference type="Pfam" id="PF05699"/>
    </source>
</evidence>
<evidence type="ECO:0000313" key="3">
    <source>
        <dbReference type="Proteomes" id="UP000478052"/>
    </source>
</evidence>
<dbReference type="EMBL" id="VUJU01017680">
    <property type="protein sequence ID" value="KAF0682209.1"/>
    <property type="molecule type" value="Genomic_DNA"/>
</dbReference>
<gene>
    <name evidence="2" type="ORF">FWK35_00038956</name>
</gene>
<keyword evidence="3" id="KW-1185">Reference proteome</keyword>
<dbReference type="Pfam" id="PF05699">
    <property type="entry name" value="Dimer_Tnp_hAT"/>
    <property type="match status" value="1"/>
</dbReference>
<dbReference type="SUPFAM" id="SSF53098">
    <property type="entry name" value="Ribonuclease H-like"/>
    <property type="match status" value="1"/>
</dbReference>
<protein>
    <submittedName>
        <fullName evidence="2">Zinc finger BED domain-containing protein 1-like</fullName>
    </submittedName>
</protein>
<dbReference type="OrthoDB" id="10064099at2759"/>
<accession>A0A6G0VGT2</accession>
<dbReference type="InterPro" id="IPR008906">
    <property type="entry name" value="HATC_C_dom"/>
</dbReference>
<dbReference type="InterPro" id="IPR012337">
    <property type="entry name" value="RNaseH-like_sf"/>
</dbReference>
<dbReference type="PANTHER" id="PTHR47611">
    <property type="entry name" value="HAT DIMERISATION DOMAIN, C-TERMINAL"/>
    <property type="match status" value="1"/>
</dbReference>
<reference evidence="2 3" key="1">
    <citation type="submission" date="2019-08" db="EMBL/GenBank/DDBJ databases">
        <title>Whole genome of Aphis craccivora.</title>
        <authorList>
            <person name="Voronova N.V."/>
            <person name="Shulinski R.S."/>
            <person name="Bandarenka Y.V."/>
            <person name="Zhorov D.G."/>
            <person name="Warner D."/>
        </authorList>
    </citation>
    <scope>NUCLEOTIDE SEQUENCE [LARGE SCALE GENOMIC DNA]</scope>
    <source>
        <strain evidence="2">180601</strain>
        <tissue evidence="2">Whole Body</tissue>
    </source>
</reference>
<dbReference type="AlphaFoldDB" id="A0A6G0VGT2"/>
<evidence type="ECO:0000313" key="2">
    <source>
        <dbReference type="EMBL" id="KAF0682209.1"/>
    </source>
</evidence>
<dbReference type="PANTHER" id="PTHR47611:SF3">
    <property type="entry name" value="HAT C-TERMINAL DIMERISATION DOMAIN-CONTAINING PROTEIN"/>
    <property type="match status" value="1"/>
</dbReference>
<comment type="caution">
    <text evidence="2">The sequence shown here is derived from an EMBL/GenBank/DDBJ whole genome shotgun (WGS) entry which is preliminary data.</text>
</comment>
<feature type="domain" description="HAT C-terminal dimerisation" evidence="1">
    <location>
        <begin position="6"/>
        <end position="82"/>
    </location>
</feature>